<evidence type="ECO:0000259" key="3">
    <source>
        <dbReference type="Pfam" id="PF02018"/>
    </source>
</evidence>
<dbReference type="InterPro" id="IPR012854">
    <property type="entry name" value="Cu_amine_oxidase-like_N"/>
</dbReference>
<evidence type="ECO:0000256" key="2">
    <source>
        <dbReference type="SAM" id="SignalP"/>
    </source>
</evidence>
<dbReference type="Gene3D" id="3.20.20.80">
    <property type="entry name" value="Glycosidases"/>
    <property type="match status" value="1"/>
</dbReference>
<feature type="domain" description="Copper amine oxidase-like N-terminal" evidence="4">
    <location>
        <begin position="33"/>
        <end position="140"/>
    </location>
</feature>
<evidence type="ECO:0000256" key="1">
    <source>
        <dbReference type="ARBA" id="ARBA00022801"/>
    </source>
</evidence>
<dbReference type="SUPFAM" id="SSF55383">
    <property type="entry name" value="Copper amine oxidase, domain N"/>
    <property type="match status" value="1"/>
</dbReference>
<proteinExistence type="predicted"/>
<dbReference type="InterPro" id="IPR003305">
    <property type="entry name" value="CenC_carb-bd"/>
</dbReference>
<dbReference type="Pfam" id="PF02018">
    <property type="entry name" value="CBM_4_9"/>
    <property type="match status" value="1"/>
</dbReference>
<feature type="domain" description="CBM-cenC" evidence="3">
    <location>
        <begin position="418"/>
        <end position="547"/>
    </location>
</feature>
<feature type="chain" id="PRO_5024355168" evidence="2">
    <location>
        <begin position="27"/>
        <end position="1046"/>
    </location>
</feature>
<dbReference type="SUPFAM" id="SSF51445">
    <property type="entry name" value="(Trans)glycosidases"/>
    <property type="match status" value="2"/>
</dbReference>
<dbReference type="InterPro" id="IPR036582">
    <property type="entry name" value="Mao_N_sf"/>
</dbReference>
<keyword evidence="2" id="KW-0732">Signal</keyword>
<feature type="signal peptide" evidence="2">
    <location>
        <begin position="1"/>
        <end position="26"/>
    </location>
</feature>
<dbReference type="InterPro" id="IPR017853">
    <property type="entry name" value="GH"/>
</dbReference>
<dbReference type="SUPFAM" id="SSF49785">
    <property type="entry name" value="Galactose-binding domain-like"/>
    <property type="match status" value="1"/>
</dbReference>
<accession>A0A5S5BPL7</accession>
<evidence type="ECO:0000313" key="6">
    <source>
        <dbReference type="Proteomes" id="UP000323257"/>
    </source>
</evidence>
<dbReference type="Gene3D" id="2.60.120.260">
    <property type="entry name" value="Galactose-binding domain-like"/>
    <property type="match status" value="1"/>
</dbReference>
<dbReference type="EMBL" id="VNHS01000016">
    <property type="protein sequence ID" value="TYP69125.1"/>
    <property type="molecule type" value="Genomic_DNA"/>
</dbReference>
<keyword evidence="1" id="KW-0378">Hydrolase</keyword>
<evidence type="ECO:0000259" key="4">
    <source>
        <dbReference type="Pfam" id="PF07833"/>
    </source>
</evidence>
<dbReference type="OrthoDB" id="2609001at2"/>
<comment type="caution">
    <text evidence="5">The sequence shown here is derived from an EMBL/GenBank/DDBJ whole genome shotgun (WGS) entry which is preliminary data.</text>
</comment>
<sequence>MKPKRYASILIIALLTSFMSAGSSFAQKEIGVVIDGQVQKFTQPPAIVEGNTLVPLRGVFEELEAKVEWDPKNQTVVAVKDKTTIKLTINSDLAYVNGSPIRLTAKARTMNGTTMVPLRFISESLGAKVVWDNKNGRVLITSGLPGKVTEQFASARTADYNANVKWEESTLGTPLDVSGLVLDAPAGKYGFVTVKNGHFYFSNGKRIKFWGTNIGLNGLYPTHEEAVKITDKIATLGFNAVRLIGMDATEPNIGLIDRTKDHTQALDLANLDRFHYLISEFKKRGIYVVLSLNADRTYKSGDEVANSDSVGRAKGINLFDDRMIELNQQFNQLMLSAKNPYTGLSLKEDPVVAMMEMTNENQLFEKWVDGSLEATSRTAIPVYYVQQLNKKYNQFLLGKYGSHSVLSKAWSNPVSSFNLIANGDFETDYTKTWSIDQRNGLNVAEVIRTKSGTVDGSNYLSVGNILSPFKSFDDGVIRQSGVKLVKGKTYEVSFDVRTSIPAKSTLRVEVKNVATNYNYGLDKYETVLPSKKWKRYKYTFVANENTSKIPDASLTYGFGYFGGGNLDIDNVQIKEVQLKVFGSGENLDRGTVKRTIWGERFQYVLQRTADTTEFYYSLLTSTFASYKQHLRTIGVKVPITTSQNYRNNVEIMARAVSGDYMSGHVYWDHPEFPAKQWDKYNFTMKNESMIKTAAQSSTEFGNRYWGYGKFLQYIALTRVEGMPFVIGEWRQPYPNDTEFEALSVISAYGQLQDWDGIFAFNFCDNCSYGSSDERLDYWFNIYNSPSMLAQLPSYAVSFLKGHIKPAVKSAVYKYNNSEVVRGNIVDGYLNNNNFNIGQGVPAWLFLKHRVSKKFNEARTSLETDILTHEEDTNLVNTTRHVSDTGEIVWDVSMPGSEHLAIDTDYTQALTGFITGKIMRTSSLTTMILDAEYPYGSISLQSIDSKPIRTSPKMLLAVVSRQYNKGQKKTANNGLSTYGIGPVMMQPLDGVIEIKTDLFGVKEVKATQLSANGQEVRTLPVALDRVNNTVMITLQALTSPHIYITKI</sequence>
<keyword evidence="6" id="KW-1185">Reference proteome</keyword>
<dbReference type="Pfam" id="PF07833">
    <property type="entry name" value="Cu_amine_oxidN1"/>
    <property type="match status" value="1"/>
</dbReference>
<protein>
    <submittedName>
        <fullName evidence="5">Carbohydrate binding protein</fullName>
    </submittedName>
</protein>
<dbReference type="RefSeq" id="WP_148933138.1">
    <property type="nucleotide sequence ID" value="NZ_VNHS01000016.1"/>
</dbReference>
<evidence type="ECO:0000313" key="5">
    <source>
        <dbReference type="EMBL" id="TYP69125.1"/>
    </source>
</evidence>
<dbReference type="AlphaFoldDB" id="A0A5S5BPL7"/>
<dbReference type="Gene3D" id="3.30.457.10">
    <property type="entry name" value="Copper amine oxidase-like, N-terminal domain"/>
    <property type="match status" value="1"/>
</dbReference>
<dbReference type="GO" id="GO:0016798">
    <property type="term" value="F:hydrolase activity, acting on glycosyl bonds"/>
    <property type="evidence" value="ECO:0007669"/>
    <property type="project" value="InterPro"/>
</dbReference>
<name>A0A5S5BPL7_9BACL</name>
<gene>
    <name evidence="5" type="ORF">BCM02_1161</name>
</gene>
<dbReference type="Proteomes" id="UP000323257">
    <property type="component" value="Unassembled WGS sequence"/>
</dbReference>
<reference evidence="5 6" key="1">
    <citation type="submission" date="2019-07" db="EMBL/GenBank/DDBJ databases">
        <title>Genomic Encyclopedia of Type Strains, Phase III (KMG-III): the genomes of soil and plant-associated and newly described type strains.</title>
        <authorList>
            <person name="Whitman W."/>
        </authorList>
    </citation>
    <scope>NUCLEOTIDE SEQUENCE [LARGE SCALE GENOMIC DNA]</scope>
    <source>
        <strain evidence="5 6">BL24</strain>
    </source>
</reference>
<dbReference type="InterPro" id="IPR008979">
    <property type="entry name" value="Galactose-bd-like_sf"/>
</dbReference>
<organism evidence="5 6">
    <name type="scientific">Paenibacillus methanolicus</name>
    <dbReference type="NCBI Taxonomy" id="582686"/>
    <lineage>
        <taxon>Bacteria</taxon>
        <taxon>Bacillati</taxon>
        <taxon>Bacillota</taxon>
        <taxon>Bacilli</taxon>
        <taxon>Bacillales</taxon>
        <taxon>Paenibacillaceae</taxon>
        <taxon>Paenibacillus</taxon>
    </lineage>
</organism>